<feature type="transmembrane region" description="Helical" evidence="16">
    <location>
        <begin position="26"/>
        <end position="48"/>
    </location>
</feature>
<dbReference type="InterPro" id="IPR048024">
    <property type="entry name" value="Fxna-like_M28_dom"/>
</dbReference>
<proteinExistence type="inferred from homology"/>
<sequence length="873" mass="98080">MEESQNFLNTSNSPGNSKPRQSIHSISPIIGIIFVCSLFGLYGIIYLIDDILPKPLYVSDEKNHPDAFIAERAQNDLKLLTDIGPRVTGSYENEIMAVDVLKQKIKSIQQQAHPNQTLELDIQTVSGSYFLEPPYNGINAYGKVQNVVVKLHSKNDSQHSLLVNAHFDSVAFSPGGSDDGIMCATMLEVLYKLSQSSERPEHNIIFLFNGAEETPLHASHGFISQHKWGKEAGVVVNLEAAGAGGKEILFQSGPGQPWLLKYYQKVPHPNGQAAGEELFQTGVIPSGTDFKIFRDYGNMIGLDIAFNRNGYRYHTRFDDFSNIPLGSYQHVGDNTLSLIRNLANAPELTNPKGQVAQSVVFYDIFGLFMISYSKTVAIVVNIIISILSIIVALKTFHDFGLRLNMPSLKYLCFTLVGILSGWVVAGVLIILIALIIDALRFSLSWYSNPWVILGLYALPTFNCCCASIALFNHFYEKKNISISAQTQIQIHLLRLIWTVPLLIGTFIGIRAVYGILIPVLFHTLATAVIQVFCIQYSVRKWQIIYIVGSILPTMFLMKAAREVFALLVPICGRIGSDRNAEIYIGVLTVAMTILITSFYAPLITLIRKPLFMLIPLHAVSVLFLIIIFTPLGFPYSGNPASPAPQRFWIYHLRRDFRNDSNDIYKSDFGYFLLNMDRNSPNSVKNYVEDINNIKIAIKEDCEKHLLCGFPISTTRMVPILSESTWIPAEPPIIHEPINLKLNSKINIGNSSLRFNFTASGPSQFTLYISPRTEIKMIKINLAQNLSSEPLLWNKRPLYVINYVWGKENTPLNFTVDFEIPSNWSKPVFDIALAGSYKHAKINTKTANFTQFINEFPDWADVIAWLGMYQSWVY</sequence>
<feature type="domain" description="Endoplasmic reticulum metallopeptidase 1/1-A TM" evidence="19">
    <location>
        <begin position="410"/>
        <end position="627"/>
    </location>
</feature>
<keyword evidence="21" id="KW-1185">Reference proteome</keyword>
<evidence type="ECO:0000256" key="2">
    <source>
        <dbReference type="ARBA" id="ARBA00004477"/>
    </source>
</evidence>
<feature type="transmembrane region" description="Helical" evidence="16">
    <location>
        <begin position="408"/>
        <end position="436"/>
    </location>
</feature>
<dbReference type="FunFam" id="3.40.630.10:FF:000008">
    <property type="entry name" value="Endoplasmic reticulum metallopeptidase 1"/>
    <property type="match status" value="1"/>
</dbReference>
<feature type="domain" description="Peptidase M28" evidence="17">
    <location>
        <begin position="146"/>
        <end position="338"/>
    </location>
</feature>
<keyword evidence="5 16" id="KW-0812">Transmembrane</keyword>
<dbReference type="SUPFAM" id="SSF53187">
    <property type="entry name" value="Zn-dependent exopeptidases"/>
    <property type="match status" value="1"/>
</dbReference>
<evidence type="ECO:0000256" key="3">
    <source>
        <dbReference type="ARBA" id="ARBA00010918"/>
    </source>
</evidence>
<evidence type="ECO:0000256" key="5">
    <source>
        <dbReference type="ARBA" id="ARBA00022692"/>
    </source>
</evidence>
<dbReference type="InterPro" id="IPR053974">
    <property type="entry name" value="ERMP1_1-A_TM"/>
</dbReference>
<evidence type="ECO:0000256" key="13">
    <source>
        <dbReference type="ARBA" id="ARBA00023180"/>
    </source>
</evidence>
<feature type="compositionally biased region" description="Polar residues" evidence="15">
    <location>
        <begin position="1"/>
        <end position="20"/>
    </location>
</feature>
<evidence type="ECO:0000256" key="1">
    <source>
        <dbReference type="ARBA" id="ARBA00001947"/>
    </source>
</evidence>
<dbReference type="Pfam" id="PF04389">
    <property type="entry name" value="Peptidase_M28"/>
    <property type="match status" value="1"/>
</dbReference>
<dbReference type="Pfam" id="PF22249">
    <property type="entry name" value="ERMP1-TM"/>
    <property type="match status" value="1"/>
</dbReference>
<dbReference type="OrthoDB" id="76293at2759"/>
<accession>A0A8K0GMI6</accession>
<dbReference type="InterPro" id="IPR053973">
    <property type="entry name" value="ERMP1-like_C"/>
</dbReference>
<evidence type="ECO:0000256" key="14">
    <source>
        <dbReference type="ARBA" id="ARBA00078796"/>
    </source>
</evidence>
<feature type="transmembrane region" description="Helical" evidence="16">
    <location>
        <begin position="582"/>
        <end position="603"/>
    </location>
</feature>
<comment type="cofactor">
    <cofactor evidence="1">
        <name>Zn(2+)</name>
        <dbReference type="ChEBI" id="CHEBI:29105"/>
    </cofactor>
</comment>
<evidence type="ECO:0000256" key="6">
    <source>
        <dbReference type="ARBA" id="ARBA00022723"/>
    </source>
</evidence>
<evidence type="ECO:0000259" key="17">
    <source>
        <dbReference type="Pfam" id="PF04389"/>
    </source>
</evidence>
<evidence type="ECO:0000259" key="18">
    <source>
        <dbReference type="Pfam" id="PF22248"/>
    </source>
</evidence>
<dbReference type="CDD" id="cd03875">
    <property type="entry name" value="M28_Fxna_like"/>
    <property type="match status" value="1"/>
</dbReference>
<keyword evidence="6" id="KW-0479">Metal-binding</keyword>
<feature type="transmembrane region" description="Helical" evidence="16">
    <location>
        <begin position="376"/>
        <end position="396"/>
    </location>
</feature>
<evidence type="ECO:0000256" key="8">
    <source>
        <dbReference type="ARBA" id="ARBA00022824"/>
    </source>
</evidence>
<dbReference type="GO" id="GO:0008235">
    <property type="term" value="F:metalloexopeptidase activity"/>
    <property type="evidence" value="ECO:0007669"/>
    <property type="project" value="InterPro"/>
</dbReference>
<evidence type="ECO:0000256" key="9">
    <source>
        <dbReference type="ARBA" id="ARBA00022833"/>
    </source>
</evidence>
<protein>
    <recommendedName>
        <fullName evidence="14">FXNA-like protease</fullName>
    </recommendedName>
</protein>
<feature type="transmembrane region" description="Helical" evidence="16">
    <location>
        <begin position="448"/>
        <end position="471"/>
    </location>
</feature>
<evidence type="ECO:0000256" key="16">
    <source>
        <dbReference type="SAM" id="Phobius"/>
    </source>
</evidence>
<keyword evidence="10 16" id="KW-1133">Transmembrane helix</keyword>
<keyword evidence="13" id="KW-0325">Glycoprotein</keyword>
<feature type="region of interest" description="Disordered" evidence="15">
    <location>
        <begin position="1"/>
        <end position="21"/>
    </location>
</feature>
<comment type="subcellular location">
    <subcellularLocation>
        <location evidence="2">Endoplasmic reticulum membrane</location>
        <topology evidence="2">Multi-pass membrane protein</topology>
    </subcellularLocation>
</comment>
<keyword evidence="8" id="KW-0256">Endoplasmic reticulum</keyword>
<keyword evidence="9" id="KW-0862">Zinc</keyword>
<dbReference type="Proteomes" id="UP000801492">
    <property type="component" value="Unassembled WGS sequence"/>
</dbReference>
<dbReference type="PANTHER" id="PTHR12147:SF22">
    <property type="entry name" value="ENDOPLASMIC RETICULUM METALLOPEPTIDASE 1"/>
    <property type="match status" value="1"/>
</dbReference>
<feature type="domain" description="Endoplasmic reticulum metallopeptidase 1-like C-terminal" evidence="18">
    <location>
        <begin position="642"/>
        <end position="871"/>
    </location>
</feature>
<name>A0A8K0GMI6_IGNLU</name>
<reference evidence="20" key="1">
    <citation type="submission" date="2019-08" db="EMBL/GenBank/DDBJ databases">
        <title>The genome of the North American firefly Photinus pyralis.</title>
        <authorList>
            <consortium name="Photinus pyralis genome working group"/>
            <person name="Fallon T.R."/>
            <person name="Sander Lower S.E."/>
            <person name="Weng J.-K."/>
        </authorList>
    </citation>
    <scope>NUCLEOTIDE SEQUENCE</scope>
    <source>
        <strain evidence="20">TRF0915ILg1</strain>
        <tissue evidence="20">Whole body</tissue>
    </source>
</reference>
<feature type="transmembrane region" description="Helical" evidence="16">
    <location>
        <begin position="610"/>
        <end position="633"/>
    </location>
</feature>
<keyword evidence="11" id="KW-0482">Metalloprotease</keyword>
<evidence type="ECO:0000256" key="7">
    <source>
        <dbReference type="ARBA" id="ARBA00022801"/>
    </source>
</evidence>
<evidence type="ECO:0000256" key="15">
    <source>
        <dbReference type="SAM" id="MobiDB-lite"/>
    </source>
</evidence>
<keyword evidence="4" id="KW-0645">Protease</keyword>
<dbReference type="Pfam" id="PF22248">
    <property type="entry name" value="ERMP1_C"/>
    <property type="match status" value="1"/>
</dbReference>
<dbReference type="GO" id="GO:0046872">
    <property type="term" value="F:metal ion binding"/>
    <property type="evidence" value="ECO:0007669"/>
    <property type="project" value="UniProtKB-KW"/>
</dbReference>
<dbReference type="GO" id="GO:0006508">
    <property type="term" value="P:proteolysis"/>
    <property type="evidence" value="ECO:0007669"/>
    <property type="project" value="UniProtKB-KW"/>
</dbReference>
<evidence type="ECO:0000313" key="20">
    <source>
        <dbReference type="EMBL" id="KAF2903088.1"/>
    </source>
</evidence>
<gene>
    <name evidence="20" type="ORF">ILUMI_03104</name>
</gene>
<feature type="transmembrane region" description="Helical" evidence="16">
    <location>
        <begin position="519"/>
        <end position="538"/>
    </location>
</feature>
<dbReference type="Gene3D" id="3.40.630.10">
    <property type="entry name" value="Zn peptidases"/>
    <property type="match status" value="1"/>
</dbReference>
<evidence type="ECO:0000256" key="10">
    <source>
        <dbReference type="ARBA" id="ARBA00022989"/>
    </source>
</evidence>
<dbReference type="InterPro" id="IPR045175">
    <property type="entry name" value="M28_fam"/>
</dbReference>
<keyword evidence="12 16" id="KW-0472">Membrane</keyword>
<dbReference type="AlphaFoldDB" id="A0A8K0GMI6"/>
<dbReference type="InterPro" id="IPR007484">
    <property type="entry name" value="Peptidase_M28"/>
</dbReference>
<organism evidence="20 21">
    <name type="scientific">Ignelater luminosus</name>
    <name type="common">Cucubano</name>
    <name type="synonym">Pyrophorus luminosus</name>
    <dbReference type="NCBI Taxonomy" id="2038154"/>
    <lineage>
        <taxon>Eukaryota</taxon>
        <taxon>Metazoa</taxon>
        <taxon>Ecdysozoa</taxon>
        <taxon>Arthropoda</taxon>
        <taxon>Hexapoda</taxon>
        <taxon>Insecta</taxon>
        <taxon>Pterygota</taxon>
        <taxon>Neoptera</taxon>
        <taxon>Endopterygota</taxon>
        <taxon>Coleoptera</taxon>
        <taxon>Polyphaga</taxon>
        <taxon>Elateriformia</taxon>
        <taxon>Elateroidea</taxon>
        <taxon>Elateridae</taxon>
        <taxon>Agrypninae</taxon>
        <taxon>Pyrophorini</taxon>
        <taxon>Ignelater</taxon>
    </lineage>
</organism>
<comment type="similarity">
    <text evidence="3">Belongs to the peptidase M28 family.</text>
</comment>
<evidence type="ECO:0000256" key="12">
    <source>
        <dbReference type="ARBA" id="ARBA00023136"/>
    </source>
</evidence>
<evidence type="ECO:0000313" key="21">
    <source>
        <dbReference type="Proteomes" id="UP000801492"/>
    </source>
</evidence>
<evidence type="ECO:0000256" key="4">
    <source>
        <dbReference type="ARBA" id="ARBA00022670"/>
    </source>
</evidence>
<evidence type="ECO:0000259" key="19">
    <source>
        <dbReference type="Pfam" id="PF22249"/>
    </source>
</evidence>
<comment type="caution">
    <text evidence="20">The sequence shown here is derived from an EMBL/GenBank/DDBJ whole genome shotgun (WGS) entry which is preliminary data.</text>
</comment>
<dbReference type="EMBL" id="VTPC01001114">
    <property type="protein sequence ID" value="KAF2903088.1"/>
    <property type="molecule type" value="Genomic_DNA"/>
</dbReference>
<evidence type="ECO:0000256" key="11">
    <source>
        <dbReference type="ARBA" id="ARBA00023049"/>
    </source>
</evidence>
<keyword evidence="7" id="KW-0378">Hydrolase</keyword>
<dbReference type="GO" id="GO:0005789">
    <property type="term" value="C:endoplasmic reticulum membrane"/>
    <property type="evidence" value="ECO:0007669"/>
    <property type="project" value="UniProtKB-SubCell"/>
</dbReference>
<dbReference type="PANTHER" id="PTHR12147">
    <property type="entry name" value="METALLOPEPTIDASE M28 FAMILY MEMBER"/>
    <property type="match status" value="1"/>
</dbReference>
<feature type="transmembrane region" description="Helical" evidence="16">
    <location>
        <begin position="492"/>
        <end position="513"/>
    </location>
</feature>